<evidence type="ECO:0000256" key="6">
    <source>
        <dbReference type="ARBA" id="ARBA00022946"/>
    </source>
</evidence>
<keyword evidence="2" id="KW-0808">Transferase</keyword>
<comment type="catalytic activity">
    <reaction evidence="8">
        <text>dimethylallyl diphosphate + ADP = N(6)-(dimethylallyl)adenosine 5'-diphosphate + diphosphate</text>
        <dbReference type="Rhea" id="RHEA:36327"/>
        <dbReference type="ChEBI" id="CHEBI:33019"/>
        <dbReference type="ChEBI" id="CHEBI:57623"/>
        <dbReference type="ChEBI" id="CHEBI:73533"/>
        <dbReference type="ChEBI" id="CHEBI:456216"/>
        <dbReference type="EC" id="2.5.1.112"/>
    </reaction>
</comment>
<dbReference type="FunFam" id="1.10.287.890:FF:000002">
    <property type="entry name" value="Adenylate isopentenyltransferase 5, chloroplastic"/>
    <property type="match status" value="1"/>
</dbReference>
<sequence>MENYFLVEKKQSVDEAMKSNILKNVIEEIKTNTRKLSSEGEEKTTGQKAKGESLNLAELTFFNSYGSQITMTTIGSSSAQHQNEKNKVIFVMGATATGKSKLSIDLATKFHGEVINSDKIQVFKGLDIITNKVTEEEARGVPHHLIGIVDPEEDFTVDDFCHHVLKAIDTISKNGHIPIIAGGSNSYLEKLVEDPSIKFREYFDCCFIWVDASLPVLYERVGKRVDEMVMNGLVEEVRAVFVPGADYTRGIKRAIGAPEMEDYFLVENNIKVDEATKTKILANAFEEIKINTGKLVDSQLRKIHLLRDELGWKMHRIDATSVHEKHGKDAEDTWKDVVLKKSLEIVGNFLKQ</sequence>
<dbReference type="GO" id="GO:0009691">
    <property type="term" value="P:cytokinin biosynthetic process"/>
    <property type="evidence" value="ECO:0007669"/>
    <property type="project" value="UniProtKB-KW"/>
</dbReference>
<dbReference type="InterPro" id="IPR039657">
    <property type="entry name" value="Dimethylallyltransferase"/>
</dbReference>
<dbReference type="GeneID" id="110423443"/>
<evidence type="ECO:0000256" key="8">
    <source>
        <dbReference type="ARBA" id="ARBA00052386"/>
    </source>
</evidence>
<evidence type="ECO:0000256" key="2">
    <source>
        <dbReference type="ARBA" id="ARBA00022679"/>
    </source>
</evidence>
<comment type="function">
    <text evidence="9">Involved in cytokinin biosynthesis. Catalyzes the transfer of an isopentenyl group from dimethylallyl diphosphate (DMAPP) to ATP and ADP.</text>
</comment>
<dbReference type="RefSeq" id="XP_021293333.1">
    <property type="nucleotide sequence ID" value="XM_021437658.1"/>
</dbReference>
<dbReference type="SUPFAM" id="SSF52540">
    <property type="entry name" value="P-loop containing nucleoside triphosphate hydrolases"/>
    <property type="match status" value="1"/>
</dbReference>
<organism evidence="11 12">
    <name type="scientific">Herrania umbratica</name>
    <dbReference type="NCBI Taxonomy" id="108875"/>
    <lineage>
        <taxon>Eukaryota</taxon>
        <taxon>Viridiplantae</taxon>
        <taxon>Streptophyta</taxon>
        <taxon>Embryophyta</taxon>
        <taxon>Tracheophyta</taxon>
        <taxon>Spermatophyta</taxon>
        <taxon>Magnoliopsida</taxon>
        <taxon>eudicotyledons</taxon>
        <taxon>Gunneridae</taxon>
        <taxon>Pentapetalae</taxon>
        <taxon>rosids</taxon>
        <taxon>malvids</taxon>
        <taxon>Malvales</taxon>
        <taxon>Malvaceae</taxon>
        <taxon>Byttnerioideae</taxon>
        <taxon>Herrania</taxon>
    </lineage>
</organism>
<protein>
    <recommendedName>
        <fullName evidence="10">adenylate dimethylallyltransferase (ADP/ATP-dependent)</fullName>
        <ecNumber evidence="10">2.5.1.112</ecNumber>
    </recommendedName>
</protein>
<evidence type="ECO:0000256" key="3">
    <source>
        <dbReference type="ARBA" id="ARBA00022712"/>
    </source>
</evidence>
<gene>
    <name evidence="12" type="primary">LOC110423443</name>
</gene>
<name>A0A6J1B257_9ROSI</name>
<evidence type="ECO:0000313" key="11">
    <source>
        <dbReference type="Proteomes" id="UP000504621"/>
    </source>
</evidence>
<dbReference type="Pfam" id="PF01715">
    <property type="entry name" value="IPPT"/>
    <property type="match status" value="2"/>
</dbReference>
<dbReference type="Proteomes" id="UP000504621">
    <property type="component" value="Unplaced"/>
</dbReference>
<dbReference type="EC" id="2.5.1.112" evidence="10"/>
<keyword evidence="5" id="KW-0067">ATP-binding</keyword>
<comment type="catalytic activity">
    <reaction evidence="7">
        <text>dimethylallyl diphosphate + ATP = N(6)-(dimethylallyl)adenosine 5'-triphosphate + diphosphate</text>
        <dbReference type="Rhea" id="RHEA:36331"/>
        <dbReference type="ChEBI" id="CHEBI:30616"/>
        <dbReference type="ChEBI" id="CHEBI:33019"/>
        <dbReference type="ChEBI" id="CHEBI:57623"/>
        <dbReference type="ChEBI" id="CHEBI:73532"/>
        <dbReference type="EC" id="2.5.1.112"/>
    </reaction>
</comment>
<reference evidence="12" key="1">
    <citation type="submission" date="2025-08" db="UniProtKB">
        <authorList>
            <consortium name="RefSeq"/>
        </authorList>
    </citation>
    <scope>IDENTIFICATION</scope>
    <source>
        <tissue evidence="12">Leaf</tissue>
    </source>
</reference>
<dbReference type="Gene3D" id="1.10.287.890">
    <property type="entry name" value="Crystal structure of tRNA isopentenylpyrophosphate transferase (bh2366) domain"/>
    <property type="match status" value="1"/>
</dbReference>
<dbReference type="PANTHER" id="PTHR11088">
    <property type="entry name" value="TRNA DIMETHYLALLYLTRANSFERASE"/>
    <property type="match status" value="1"/>
</dbReference>
<evidence type="ECO:0000256" key="1">
    <source>
        <dbReference type="ARBA" id="ARBA00005842"/>
    </source>
</evidence>
<keyword evidence="11" id="KW-1185">Reference proteome</keyword>
<dbReference type="Gene3D" id="3.40.50.300">
    <property type="entry name" value="P-loop containing nucleotide triphosphate hydrolases"/>
    <property type="match status" value="1"/>
</dbReference>
<evidence type="ECO:0000313" key="12">
    <source>
        <dbReference type="RefSeq" id="XP_021293333.1"/>
    </source>
</evidence>
<dbReference type="AlphaFoldDB" id="A0A6J1B257"/>
<evidence type="ECO:0000256" key="7">
    <source>
        <dbReference type="ARBA" id="ARBA00051744"/>
    </source>
</evidence>
<keyword evidence="3" id="KW-0203">Cytokinin biosynthesis</keyword>
<dbReference type="GO" id="GO:0052381">
    <property type="term" value="F:tRNA dimethylallyltransferase activity"/>
    <property type="evidence" value="ECO:0007669"/>
    <property type="project" value="TreeGrafter"/>
</dbReference>
<proteinExistence type="inferred from homology"/>
<dbReference type="PANTHER" id="PTHR11088:SF59">
    <property type="entry name" value="ADENYLATE ISOPENTENYLTRANSFERASE"/>
    <property type="match status" value="1"/>
</dbReference>
<comment type="similarity">
    <text evidence="1">Belongs to the IPP transferase family.</text>
</comment>
<keyword evidence="6" id="KW-0809">Transit peptide</keyword>
<accession>A0A6J1B257</accession>
<dbReference type="GO" id="GO:0009824">
    <property type="term" value="F:AMP dimethylallyltransferase activity"/>
    <property type="evidence" value="ECO:0007669"/>
    <property type="project" value="UniProtKB-ARBA"/>
</dbReference>
<dbReference type="GO" id="GO:0005739">
    <property type="term" value="C:mitochondrion"/>
    <property type="evidence" value="ECO:0007669"/>
    <property type="project" value="TreeGrafter"/>
</dbReference>
<evidence type="ECO:0000256" key="5">
    <source>
        <dbReference type="ARBA" id="ARBA00022840"/>
    </source>
</evidence>
<evidence type="ECO:0000256" key="10">
    <source>
        <dbReference type="ARBA" id="ARBA00066838"/>
    </source>
</evidence>
<dbReference type="GO" id="GO:0005524">
    <property type="term" value="F:ATP binding"/>
    <property type="evidence" value="ECO:0007669"/>
    <property type="project" value="UniProtKB-KW"/>
</dbReference>
<dbReference type="GO" id="GO:0006400">
    <property type="term" value="P:tRNA modification"/>
    <property type="evidence" value="ECO:0007669"/>
    <property type="project" value="TreeGrafter"/>
</dbReference>
<dbReference type="InterPro" id="IPR027417">
    <property type="entry name" value="P-loop_NTPase"/>
</dbReference>
<evidence type="ECO:0000256" key="4">
    <source>
        <dbReference type="ARBA" id="ARBA00022741"/>
    </source>
</evidence>
<evidence type="ECO:0000256" key="9">
    <source>
        <dbReference type="ARBA" id="ARBA00055191"/>
    </source>
</evidence>
<dbReference type="GO" id="GO:0052622">
    <property type="term" value="F:ATP/ADP dimethylallyltransferase activity"/>
    <property type="evidence" value="ECO:0007669"/>
    <property type="project" value="UniProtKB-EC"/>
</dbReference>
<keyword evidence="4" id="KW-0547">Nucleotide-binding</keyword>
<dbReference type="OrthoDB" id="775260at2759"/>